<dbReference type="GeneID" id="93730948"/>
<name>E2Q8S3_STRCL</name>
<dbReference type="OrthoDB" id="3865735at2"/>
<evidence type="ECO:0000313" key="4">
    <source>
        <dbReference type="Proteomes" id="UP000002357"/>
    </source>
</evidence>
<feature type="domain" description="DUF317" evidence="2">
    <location>
        <begin position="51"/>
        <end position="107"/>
    </location>
</feature>
<dbReference type="AlphaFoldDB" id="E2Q8S3"/>
<dbReference type="RefSeq" id="WP_003960879.1">
    <property type="nucleotide sequence ID" value="NZ_CM000913.1"/>
</dbReference>
<keyword evidence="4" id="KW-1185">Reference proteome</keyword>
<sequence>MPAAEEIDGDVYVSPVYLAGSTYTGDPALRPLLDVGFTMVDDDLANAYLASPDQKVRVGWLPEGEDDCLWRITGHERPFAPPRWLATFDHFTPVEVVAAFTTALAEDHAQGNHASVHGHPVPQGRSPSSLWPRQAGARTTGPT</sequence>
<feature type="region of interest" description="Disordered" evidence="1">
    <location>
        <begin position="110"/>
        <end position="143"/>
    </location>
</feature>
<protein>
    <submittedName>
        <fullName evidence="3">SPDY domain-containing protein</fullName>
    </submittedName>
</protein>
<dbReference type="InterPro" id="IPR005523">
    <property type="entry name" value="DUF317_SPDY"/>
</dbReference>
<dbReference type="eggNOG" id="ENOG503211N">
    <property type="taxonomic scope" value="Bacteria"/>
</dbReference>
<evidence type="ECO:0000313" key="3">
    <source>
        <dbReference type="EMBL" id="EFG07561.1"/>
    </source>
</evidence>
<evidence type="ECO:0000256" key="1">
    <source>
        <dbReference type="SAM" id="MobiDB-lite"/>
    </source>
</evidence>
<reference evidence="3" key="1">
    <citation type="journal article" date="2010" name="Genome Biol. Evol.">
        <title>The sequence of a 1.8-mb bacterial linear plasmid reveals a rich evolutionary reservoir of secondary metabolic pathways.</title>
        <authorList>
            <person name="Medema M.H."/>
            <person name="Trefzer A."/>
            <person name="Kovalchuk A."/>
            <person name="van den Berg M."/>
            <person name="Mueller U."/>
            <person name="Heijne W."/>
            <person name="Wu L."/>
            <person name="Alam M.T."/>
            <person name="Ronning C.M."/>
            <person name="Nierman W.C."/>
            <person name="Bovenberg R.A.L."/>
            <person name="Breitling R."/>
            <person name="Takano E."/>
        </authorList>
    </citation>
    <scope>NUCLEOTIDE SEQUENCE [LARGE SCALE GENOMIC DNA]</scope>
    <source>
        <strain evidence="3">ATCC 27064</strain>
    </source>
</reference>
<evidence type="ECO:0000259" key="2">
    <source>
        <dbReference type="Pfam" id="PF03771"/>
    </source>
</evidence>
<dbReference type="Pfam" id="PF03771">
    <property type="entry name" value="SPDY"/>
    <property type="match status" value="1"/>
</dbReference>
<dbReference type="EMBL" id="CM000913">
    <property type="protein sequence ID" value="EFG07561.1"/>
    <property type="molecule type" value="Genomic_DNA"/>
</dbReference>
<gene>
    <name evidence="3" type="ORF">SCLAV_2488</name>
</gene>
<proteinExistence type="predicted"/>
<dbReference type="Proteomes" id="UP000002357">
    <property type="component" value="Chromosome"/>
</dbReference>
<organism evidence="3 4">
    <name type="scientific">Streptomyces clavuligerus</name>
    <dbReference type="NCBI Taxonomy" id="1901"/>
    <lineage>
        <taxon>Bacteria</taxon>
        <taxon>Bacillati</taxon>
        <taxon>Actinomycetota</taxon>
        <taxon>Actinomycetes</taxon>
        <taxon>Kitasatosporales</taxon>
        <taxon>Streptomycetaceae</taxon>
        <taxon>Streptomyces</taxon>
    </lineage>
</organism>
<accession>E2Q8S3</accession>